<gene>
    <name evidence="2" type="ORF">TGP89_281955</name>
</gene>
<accession>A0A086J8Y9</accession>
<sequence>MKLFSRGQCRQRILSRSETFTARSDEKKLSSGSALPALHYTHVEEKRADRLQQMVAGNLLQRRQAVRTPQREGKHALKGGGRVRPLKVGFEASQVGVNEGKGEQRRQRERAEEE</sequence>
<protein>
    <submittedName>
        <fullName evidence="2">Uncharacterized protein</fullName>
    </submittedName>
</protein>
<evidence type="ECO:0000313" key="3">
    <source>
        <dbReference type="Proteomes" id="UP000028828"/>
    </source>
</evidence>
<proteinExistence type="predicted"/>
<dbReference type="VEuPathDB" id="ToxoDB:TGP89_281955"/>
<name>A0A086J8Y9_TOXGO</name>
<evidence type="ECO:0000313" key="2">
    <source>
        <dbReference type="EMBL" id="KFG28607.1"/>
    </source>
</evidence>
<reference evidence="2 3" key="1">
    <citation type="submission" date="2014-03" db="EMBL/GenBank/DDBJ databases">
        <authorList>
            <person name="Sibley D."/>
            <person name="Venepally P."/>
            <person name="Karamycheva S."/>
            <person name="Hadjithomas M."/>
            <person name="Khan A."/>
            <person name="Brunk B."/>
            <person name="Roos D."/>
            <person name="Caler E."/>
            <person name="Lorenzi H."/>
        </authorList>
    </citation>
    <scope>NUCLEOTIDE SEQUENCE [LARGE SCALE GENOMIC DNA]</scope>
    <source>
        <strain evidence="3">p89</strain>
    </source>
</reference>
<dbReference type="Proteomes" id="UP000028828">
    <property type="component" value="Unassembled WGS sequence"/>
</dbReference>
<feature type="compositionally biased region" description="Basic and acidic residues" evidence="1">
    <location>
        <begin position="100"/>
        <end position="114"/>
    </location>
</feature>
<dbReference type="EMBL" id="AEYI02002332">
    <property type="protein sequence ID" value="KFG28607.1"/>
    <property type="molecule type" value="Genomic_DNA"/>
</dbReference>
<feature type="region of interest" description="Disordered" evidence="1">
    <location>
        <begin position="64"/>
        <end position="114"/>
    </location>
</feature>
<evidence type="ECO:0000256" key="1">
    <source>
        <dbReference type="SAM" id="MobiDB-lite"/>
    </source>
</evidence>
<organism evidence="2 3">
    <name type="scientific">Toxoplasma gondii p89</name>
    <dbReference type="NCBI Taxonomy" id="943119"/>
    <lineage>
        <taxon>Eukaryota</taxon>
        <taxon>Sar</taxon>
        <taxon>Alveolata</taxon>
        <taxon>Apicomplexa</taxon>
        <taxon>Conoidasida</taxon>
        <taxon>Coccidia</taxon>
        <taxon>Eucoccidiorida</taxon>
        <taxon>Eimeriorina</taxon>
        <taxon>Sarcocystidae</taxon>
        <taxon>Toxoplasma</taxon>
    </lineage>
</organism>
<comment type="caution">
    <text evidence="2">The sequence shown here is derived from an EMBL/GenBank/DDBJ whole genome shotgun (WGS) entry which is preliminary data.</text>
</comment>
<dbReference type="AlphaFoldDB" id="A0A086J8Y9"/>